<protein>
    <recommendedName>
        <fullName evidence="4">Copper chaperone PCu(A)C</fullName>
    </recommendedName>
</protein>
<evidence type="ECO:0000313" key="3">
    <source>
        <dbReference type="Proteomes" id="UP000248795"/>
    </source>
</evidence>
<dbReference type="Pfam" id="PF04314">
    <property type="entry name" value="PCuAC"/>
    <property type="match status" value="1"/>
</dbReference>
<dbReference type="InterPro" id="IPR007410">
    <property type="entry name" value="LpqE-like"/>
</dbReference>
<comment type="caution">
    <text evidence="2">The sequence shown here is derived from an EMBL/GenBank/DDBJ whole genome shotgun (WGS) entry which is preliminary data.</text>
</comment>
<name>A0A2W2BMW5_9HYPH</name>
<dbReference type="PANTHER" id="PTHR36302">
    <property type="entry name" value="BLR7088 PROTEIN"/>
    <property type="match status" value="1"/>
</dbReference>
<dbReference type="SUPFAM" id="SSF110087">
    <property type="entry name" value="DR1885-like metal-binding protein"/>
    <property type="match status" value="1"/>
</dbReference>
<dbReference type="Gene3D" id="2.60.40.1890">
    <property type="entry name" value="PCu(A)C copper chaperone"/>
    <property type="match status" value="1"/>
</dbReference>
<dbReference type="RefSeq" id="WP_111197472.1">
    <property type="nucleotide sequence ID" value="NZ_QKVK01000003.1"/>
</dbReference>
<keyword evidence="1" id="KW-0732">Signal</keyword>
<dbReference type="PANTHER" id="PTHR36302:SF1">
    <property type="entry name" value="COPPER CHAPERONE PCU(A)C"/>
    <property type="match status" value="1"/>
</dbReference>
<evidence type="ECO:0000313" key="2">
    <source>
        <dbReference type="EMBL" id="PZF77197.1"/>
    </source>
</evidence>
<feature type="chain" id="PRO_5016077361" description="Copper chaperone PCu(A)C" evidence="1">
    <location>
        <begin position="27"/>
        <end position="160"/>
    </location>
</feature>
<feature type="signal peptide" evidence="1">
    <location>
        <begin position="1"/>
        <end position="26"/>
    </location>
</feature>
<proteinExistence type="predicted"/>
<organism evidence="2 3">
    <name type="scientific">Aestuariivirga litoralis</name>
    <dbReference type="NCBI Taxonomy" id="2650924"/>
    <lineage>
        <taxon>Bacteria</taxon>
        <taxon>Pseudomonadati</taxon>
        <taxon>Pseudomonadota</taxon>
        <taxon>Alphaproteobacteria</taxon>
        <taxon>Hyphomicrobiales</taxon>
        <taxon>Aestuariivirgaceae</taxon>
        <taxon>Aestuariivirga</taxon>
    </lineage>
</organism>
<dbReference type="InterPro" id="IPR058248">
    <property type="entry name" value="Lxx211020-like"/>
</dbReference>
<dbReference type="InterPro" id="IPR036182">
    <property type="entry name" value="PCuAC_sf"/>
</dbReference>
<dbReference type="EMBL" id="QKVK01000003">
    <property type="protein sequence ID" value="PZF77197.1"/>
    <property type="molecule type" value="Genomic_DNA"/>
</dbReference>
<gene>
    <name evidence="2" type="ORF">DK847_07670</name>
</gene>
<evidence type="ECO:0008006" key="4">
    <source>
        <dbReference type="Google" id="ProtNLM"/>
    </source>
</evidence>
<dbReference type="AlphaFoldDB" id="A0A2W2BMW5"/>
<dbReference type="Proteomes" id="UP000248795">
    <property type="component" value="Unassembled WGS sequence"/>
</dbReference>
<keyword evidence="3" id="KW-1185">Reference proteome</keyword>
<reference evidence="3" key="1">
    <citation type="submission" date="2018-06" db="EMBL/GenBank/DDBJ databases">
        <title>Aestuariibacter litoralis strain KCTC 52945T.</title>
        <authorList>
            <person name="Li X."/>
            <person name="Salam N."/>
            <person name="Li J.-L."/>
            <person name="Chen Y.-M."/>
            <person name="Yang Z.-W."/>
            <person name="Zhang L.-Y."/>
            <person name="Han M.-X."/>
            <person name="Xiao M."/>
            <person name="Li W.-J."/>
        </authorList>
    </citation>
    <scope>NUCLEOTIDE SEQUENCE [LARGE SCALE GENOMIC DNA]</scope>
    <source>
        <strain evidence="3">KCTC 52945</strain>
    </source>
</reference>
<accession>A0A2W2BMW5</accession>
<evidence type="ECO:0000256" key="1">
    <source>
        <dbReference type="SAM" id="SignalP"/>
    </source>
</evidence>
<sequence length="160" mass="17129">MKLFKEIAFASALSLAALFTLGDAQAHEVKLGDLVIHHPWSRQSPMAASVAAGFMTITNTGKEDDRLVKATSEIAPVTQIHDMKMEGDVMKMVELPDGIVIPAGGTVKLKPKSLHIMFMDVKQQPAEGTSFTGTLTFEKAGTVTVDYEVAAPGADMGDMH</sequence>